<feature type="domain" description="Reverse transcriptase zinc-binding" evidence="1">
    <location>
        <begin position="102"/>
        <end position="154"/>
    </location>
</feature>
<accession>A0A8R7QZD5</accession>
<reference evidence="2" key="3">
    <citation type="submission" date="2022-06" db="UniProtKB">
        <authorList>
            <consortium name="EnsemblPlants"/>
        </authorList>
    </citation>
    <scope>IDENTIFICATION</scope>
</reference>
<name>A0A8R7QZD5_TRIUA</name>
<proteinExistence type="predicted"/>
<sequence>MPQRPSFWAMEPKHLFGTPHGFLGGNQRTFAPLIYDASTRKNWKVREALDGNAWILKISHNIVVSAAHIRQLFTLWMLVHDLHLDTQADNDIIWKHVNNGIYSAATAYKAQFLGLTLSPMDFMIWKAWAPPKIKLFAWLAIQDRIWTADRLERHR</sequence>
<protein>
    <recommendedName>
        <fullName evidence="1">Reverse transcriptase zinc-binding domain-containing protein</fullName>
    </recommendedName>
</protein>
<dbReference type="Pfam" id="PF13966">
    <property type="entry name" value="zf-RVT"/>
    <property type="match status" value="1"/>
</dbReference>
<dbReference type="Gramene" id="TuG1812G0700002481.01.T01">
    <property type="protein sequence ID" value="TuG1812G0700002481.01.T01.cds417705"/>
    <property type="gene ID" value="TuG1812G0700002481.01"/>
</dbReference>
<organism evidence="2 3">
    <name type="scientific">Triticum urartu</name>
    <name type="common">Red wild einkorn</name>
    <name type="synonym">Crithodium urartu</name>
    <dbReference type="NCBI Taxonomy" id="4572"/>
    <lineage>
        <taxon>Eukaryota</taxon>
        <taxon>Viridiplantae</taxon>
        <taxon>Streptophyta</taxon>
        <taxon>Embryophyta</taxon>
        <taxon>Tracheophyta</taxon>
        <taxon>Spermatophyta</taxon>
        <taxon>Magnoliopsida</taxon>
        <taxon>Liliopsida</taxon>
        <taxon>Poales</taxon>
        <taxon>Poaceae</taxon>
        <taxon>BOP clade</taxon>
        <taxon>Pooideae</taxon>
        <taxon>Triticodae</taxon>
        <taxon>Triticeae</taxon>
        <taxon>Triticinae</taxon>
        <taxon>Triticum</taxon>
    </lineage>
</organism>
<evidence type="ECO:0000259" key="1">
    <source>
        <dbReference type="Pfam" id="PF13966"/>
    </source>
</evidence>
<dbReference type="AlphaFoldDB" id="A0A8R7QZD5"/>
<keyword evidence="3" id="KW-1185">Reference proteome</keyword>
<reference evidence="3" key="1">
    <citation type="journal article" date="2013" name="Nature">
        <title>Draft genome of the wheat A-genome progenitor Triticum urartu.</title>
        <authorList>
            <person name="Ling H.Q."/>
            <person name="Zhao S."/>
            <person name="Liu D."/>
            <person name="Wang J."/>
            <person name="Sun H."/>
            <person name="Zhang C."/>
            <person name="Fan H."/>
            <person name="Li D."/>
            <person name="Dong L."/>
            <person name="Tao Y."/>
            <person name="Gao C."/>
            <person name="Wu H."/>
            <person name="Li Y."/>
            <person name="Cui Y."/>
            <person name="Guo X."/>
            <person name="Zheng S."/>
            <person name="Wang B."/>
            <person name="Yu K."/>
            <person name="Liang Q."/>
            <person name="Yang W."/>
            <person name="Lou X."/>
            <person name="Chen J."/>
            <person name="Feng M."/>
            <person name="Jian J."/>
            <person name="Zhang X."/>
            <person name="Luo G."/>
            <person name="Jiang Y."/>
            <person name="Liu J."/>
            <person name="Wang Z."/>
            <person name="Sha Y."/>
            <person name="Zhang B."/>
            <person name="Wu H."/>
            <person name="Tang D."/>
            <person name="Shen Q."/>
            <person name="Xue P."/>
            <person name="Zou S."/>
            <person name="Wang X."/>
            <person name="Liu X."/>
            <person name="Wang F."/>
            <person name="Yang Y."/>
            <person name="An X."/>
            <person name="Dong Z."/>
            <person name="Zhang K."/>
            <person name="Zhang X."/>
            <person name="Luo M.C."/>
            <person name="Dvorak J."/>
            <person name="Tong Y."/>
            <person name="Wang J."/>
            <person name="Yang H."/>
            <person name="Li Z."/>
            <person name="Wang D."/>
            <person name="Zhang A."/>
            <person name="Wang J."/>
        </authorList>
    </citation>
    <scope>NUCLEOTIDE SEQUENCE</scope>
    <source>
        <strain evidence="3">cv. G1812</strain>
    </source>
</reference>
<dbReference type="Proteomes" id="UP000015106">
    <property type="component" value="Chromosome 7"/>
</dbReference>
<dbReference type="InterPro" id="IPR026960">
    <property type="entry name" value="RVT-Znf"/>
</dbReference>
<evidence type="ECO:0000313" key="3">
    <source>
        <dbReference type="Proteomes" id="UP000015106"/>
    </source>
</evidence>
<dbReference type="EnsemblPlants" id="TuG1812G0700002481.01.T01">
    <property type="protein sequence ID" value="TuG1812G0700002481.01.T01.cds417705"/>
    <property type="gene ID" value="TuG1812G0700002481.01"/>
</dbReference>
<evidence type="ECO:0000313" key="2">
    <source>
        <dbReference type="EnsemblPlants" id="TuG1812G0700002481.01.T01.cds417705"/>
    </source>
</evidence>
<reference evidence="2" key="2">
    <citation type="submission" date="2018-03" db="EMBL/GenBank/DDBJ databases">
        <title>The Triticum urartu genome reveals the dynamic nature of wheat genome evolution.</title>
        <authorList>
            <person name="Ling H."/>
            <person name="Ma B."/>
            <person name="Shi X."/>
            <person name="Liu H."/>
            <person name="Dong L."/>
            <person name="Sun H."/>
            <person name="Cao Y."/>
            <person name="Gao Q."/>
            <person name="Zheng S."/>
            <person name="Li Y."/>
            <person name="Yu Y."/>
            <person name="Du H."/>
            <person name="Qi M."/>
            <person name="Li Y."/>
            <person name="Yu H."/>
            <person name="Cui Y."/>
            <person name="Wang N."/>
            <person name="Chen C."/>
            <person name="Wu H."/>
            <person name="Zhao Y."/>
            <person name="Zhang J."/>
            <person name="Li Y."/>
            <person name="Zhou W."/>
            <person name="Zhang B."/>
            <person name="Hu W."/>
            <person name="Eijk M."/>
            <person name="Tang J."/>
            <person name="Witsenboer H."/>
            <person name="Zhao S."/>
            <person name="Li Z."/>
            <person name="Zhang A."/>
            <person name="Wang D."/>
            <person name="Liang C."/>
        </authorList>
    </citation>
    <scope>NUCLEOTIDE SEQUENCE [LARGE SCALE GENOMIC DNA]</scope>
    <source>
        <strain evidence="2">cv. G1812</strain>
    </source>
</reference>